<keyword evidence="8" id="KW-1185">Reference proteome</keyword>
<evidence type="ECO:0000313" key="8">
    <source>
        <dbReference type="Proteomes" id="UP000054007"/>
    </source>
</evidence>
<gene>
    <name evidence="7" type="ORF">CYLTODRAFT_138144</name>
</gene>
<dbReference type="AlphaFoldDB" id="A0A0D7AZR4"/>
<keyword evidence="2" id="KW-0479">Metal-binding</keyword>
<dbReference type="InterPro" id="IPR001138">
    <property type="entry name" value="Zn2Cys6_DnaBD"/>
</dbReference>
<dbReference type="SMART" id="SM00066">
    <property type="entry name" value="GAL4"/>
    <property type="match status" value="1"/>
</dbReference>
<dbReference type="Gene3D" id="4.10.240.10">
    <property type="entry name" value="Zn(2)-C6 fungal-type DNA-binding domain"/>
    <property type="match status" value="1"/>
</dbReference>
<proteinExistence type="predicted"/>
<dbReference type="EMBL" id="KN880699">
    <property type="protein sequence ID" value="KIY63394.1"/>
    <property type="molecule type" value="Genomic_DNA"/>
</dbReference>
<keyword evidence="4" id="KW-0804">Transcription</keyword>
<evidence type="ECO:0000256" key="2">
    <source>
        <dbReference type="ARBA" id="ARBA00022723"/>
    </source>
</evidence>
<protein>
    <recommendedName>
        <fullName evidence="6">Zn(2)-C6 fungal-type domain-containing protein</fullName>
    </recommendedName>
</protein>
<dbReference type="GO" id="GO:0000981">
    <property type="term" value="F:DNA-binding transcription factor activity, RNA polymerase II-specific"/>
    <property type="evidence" value="ECO:0007669"/>
    <property type="project" value="InterPro"/>
</dbReference>
<sequence>MSENLRSESVLRHGSHAYKSHSTSVYPVYRSSHISPAISAVPLITMSRVNYEDLTPILDRGQACIHCRRKKMRCDGAHPVCGPCSRTTRPTDCEYTDKQGRTRAEILEENIARVEARIFELEHPNAYSHDPIYLHNPYQQQPPPATFDTGKDPTPELKIYLVDRVLQYTSETSFFLNPKRFRASFVGHGKKAPIPALVSAVYLWGAHLSGDATLRARREEFLAQAVAKVATSLSSSHPNRVLQTLQTELLLATYFYGAGRCVEGKYHLSTGASIAIAAGLKKVRSASVGSRPMTGLDKAEDAINEGEQIDAFWTTLALDQMWTVALAAPTNFICLADRTTVVDETFDTPCPLETEQYEKGGYPRDLVSRRTVLTFLDGQPAGVGGSAEYSSKSVVCKAAMLWFQASVLIGSWRPDMSPSETQSFSARFATLNANIEQLRLHLVAPAQLRSAPRSAFVAHNLVCAAFLQLHGMFGSREENTQSRQTILNAARHTFQLLVNLNVSAMTKYVNPIIGTVWMSASQVLFEELARMKGQRPKGLRPGKAEYELQQLTDAAIKEMEALKDGSTLLSYQVSRIREAYAAPF</sequence>
<evidence type="ECO:0000256" key="3">
    <source>
        <dbReference type="ARBA" id="ARBA00023015"/>
    </source>
</evidence>
<dbReference type="PANTHER" id="PTHR47338">
    <property type="entry name" value="ZN(II)2CYS6 TRANSCRIPTION FACTOR (EUROFUNG)-RELATED"/>
    <property type="match status" value="1"/>
</dbReference>
<dbReference type="InterPro" id="IPR050815">
    <property type="entry name" value="TF_fung"/>
</dbReference>
<dbReference type="PANTHER" id="PTHR47338:SF29">
    <property type="entry name" value="ZN(2)-C6 FUNGAL-TYPE DOMAIN-CONTAINING PROTEIN"/>
    <property type="match status" value="1"/>
</dbReference>
<dbReference type="Pfam" id="PF00172">
    <property type="entry name" value="Zn_clus"/>
    <property type="match status" value="1"/>
</dbReference>
<evidence type="ECO:0000256" key="1">
    <source>
        <dbReference type="ARBA" id="ARBA00004123"/>
    </source>
</evidence>
<dbReference type="STRING" id="1314674.A0A0D7AZR4"/>
<evidence type="ECO:0000313" key="7">
    <source>
        <dbReference type="EMBL" id="KIY63394.1"/>
    </source>
</evidence>
<feature type="domain" description="Zn(2)-C6 fungal-type" evidence="6">
    <location>
        <begin position="63"/>
        <end position="95"/>
    </location>
</feature>
<keyword evidence="3" id="KW-0805">Transcription regulation</keyword>
<dbReference type="GO" id="GO:0005634">
    <property type="term" value="C:nucleus"/>
    <property type="evidence" value="ECO:0007669"/>
    <property type="project" value="UniProtKB-SubCell"/>
</dbReference>
<evidence type="ECO:0000256" key="4">
    <source>
        <dbReference type="ARBA" id="ARBA00023163"/>
    </source>
</evidence>
<evidence type="ECO:0000256" key="5">
    <source>
        <dbReference type="ARBA" id="ARBA00023242"/>
    </source>
</evidence>
<keyword evidence="5" id="KW-0539">Nucleus</keyword>
<dbReference type="InterPro" id="IPR036864">
    <property type="entry name" value="Zn2-C6_fun-type_DNA-bd_sf"/>
</dbReference>
<dbReference type="CDD" id="cd12148">
    <property type="entry name" value="fungal_TF_MHR"/>
    <property type="match status" value="1"/>
</dbReference>
<accession>A0A0D7AZR4</accession>
<dbReference type="CDD" id="cd00067">
    <property type="entry name" value="GAL4"/>
    <property type="match status" value="1"/>
</dbReference>
<comment type="subcellular location">
    <subcellularLocation>
        <location evidence="1">Nucleus</location>
    </subcellularLocation>
</comment>
<dbReference type="GO" id="GO:0008270">
    <property type="term" value="F:zinc ion binding"/>
    <property type="evidence" value="ECO:0007669"/>
    <property type="project" value="InterPro"/>
</dbReference>
<dbReference type="Proteomes" id="UP000054007">
    <property type="component" value="Unassembled WGS sequence"/>
</dbReference>
<dbReference type="PROSITE" id="PS50048">
    <property type="entry name" value="ZN2_CY6_FUNGAL_2"/>
    <property type="match status" value="1"/>
</dbReference>
<organism evidence="7 8">
    <name type="scientific">Cylindrobasidium torrendii FP15055 ss-10</name>
    <dbReference type="NCBI Taxonomy" id="1314674"/>
    <lineage>
        <taxon>Eukaryota</taxon>
        <taxon>Fungi</taxon>
        <taxon>Dikarya</taxon>
        <taxon>Basidiomycota</taxon>
        <taxon>Agaricomycotina</taxon>
        <taxon>Agaricomycetes</taxon>
        <taxon>Agaricomycetidae</taxon>
        <taxon>Agaricales</taxon>
        <taxon>Marasmiineae</taxon>
        <taxon>Physalacriaceae</taxon>
        <taxon>Cylindrobasidium</taxon>
    </lineage>
</organism>
<dbReference type="PROSITE" id="PS00463">
    <property type="entry name" value="ZN2_CY6_FUNGAL_1"/>
    <property type="match status" value="1"/>
</dbReference>
<dbReference type="OrthoDB" id="2309723at2759"/>
<dbReference type="SUPFAM" id="SSF57701">
    <property type="entry name" value="Zn2/Cys6 DNA-binding domain"/>
    <property type="match status" value="1"/>
</dbReference>
<name>A0A0D7AZR4_9AGAR</name>
<evidence type="ECO:0000259" key="6">
    <source>
        <dbReference type="PROSITE" id="PS50048"/>
    </source>
</evidence>
<reference evidence="7 8" key="1">
    <citation type="journal article" date="2015" name="Fungal Genet. Biol.">
        <title>Evolution of novel wood decay mechanisms in Agaricales revealed by the genome sequences of Fistulina hepatica and Cylindrobasidium torrendii.</title>
        <authorList>
            <person name="Floudas D."/>
            <person name="Held B.W."/>
            <person name="Riley R."/>
            <person name="Nagy L.G."/>
            <person name="Koehler G."/>
            <person name="Ransdell A.S."/>
            <person name="Younus H."/>
            <person name="Chow J."/>
            <person name="Chiniquy J."/>
            <person name="Lipzen A."/>
            <person name="Tritt A."/>
            <person name="Sun H."/>
            <person name="Haridas S."/>
            <person name="LaButti K."/>
            <person name="Ohm R.A."/>
            <person name="Kues U."/>
            <person name="Blanchette R.A."/>
            <person name="Grigoriev I.V."/>
            <person name="Minto R.E."/>
            <person name="Hibbett D.S."/>
        </authorList>
    </citation>
    <scope>NUCLEOTIDE SEQUENCE [LARGE SCALE GENOMIC DNA]</scope>
    <source>
        <strain evidence="7 8">FP15055 ss-10</strain>
    </source>
</reference>